<dbReference type="PANTHER" id="PTHR43762">
    <property type="entry name" value="L-GULONOLACTONE OXIDASE"/>
    <property type="match status" value="1"/>
</dbReference>
<dbReference type="AlphaFoldDB" id="A0A2I1H3A8"/>
<name>A0A2I1H3A8_9GLOM</name>
<keyword evidence="3" id="KW-0560">Oxidoreductase</keyword>
<dbReference type="VEuPathDB" id="FungiDB:FUN_004024"/>
<reference evidence="6 7" key="1">
    <citation type="submission" date="2015-10" db="EMBL/GenBank/DDBJ databases">
        <title>Genome analyses suggest a sexual origin of heterokaryosis in a supposedly ancient asexual fungus.</title>
        <authorList>
            <person name="Ropars J."/>
            <person name="Sedzielewska K."/>
            <person name="Noel J."/>
            <person name="Charron P."/>
            <person name="Farinelli L."/>
            <person name="Marton T."/>
            <person name="Kruger M."/>
            <person name="Pelin A."/>
            <person name="Brachmann A."/>
            <person name="Corradi N."/>
        </authorList>
    </citation>
    <scope>NUCLEOTIDE SEQUENCE [LARGE SCALE GENOMIC DNA]</scope>
    <source>
        <strain evidence="6 7">A4</strain>
    </source>
</reference>
<evidence type="ECO:0000256" key="1">
    <source>
        <dbReference type="ARBA" id="ARBA00005083"/>
    </source>
</evidence>
<accession>A0A2I1H3A8</accession>
<dbReference type="InterPro" id="IPR006094">
    <property type="entry name" value="Oxid_FAD_bind_N"/>
</dbReference>
<dbReference type="VEuPathDB" id="FungiDB:RhiirA1_429459"/>
<feature type="domain" description="FAD-binding PCMH-type" evidence="5">
    <location>
        <begin position="68"/>
        <end position="253"/>
    </location>
</feature>
<evidence type="ECO:0000256" key="3">
    <source>
        <dbReference type="ARBA" id="ARBA00023002"/>
    </source>
</evidence>
<protein>
    <recommendedName>
        <fullName evidence="2">D-arabinono-1,4-lactone oxidase</fullName>
        <ecNumber evidence="2">1.1.3.37</ecNumber>
    </recommendedName>
    <alternativeName>
        <fullName evidence="4">L-galactono-gamma-lactone oxidase</fullName>
    </alternativeName>
</protein>
<dbReference type="Proteomes" id="UP000234323">
    <property type="component" value="Unassembled WGS sequence"/>
</dbReference>
<evidence type="ECO:0000313" key="6">
    <source>
        <dbReference type="EMBL" id="PKY53314.1"/>
    </source>
</evidence>
<gene>
    <name evidence="6" type="ORF">RhiirA4_408952</name>
</gene>
<dbReference type="InterPro" id="IPR036318">
    <property type="entry name" value="FAD-bd_PCMH-like_sf"/>
</dbReference>
<dbReference type="InterPro" id="IPR016166">
    <property type="entry name" value="FAD-bd_PCMH"/>
</dbReference>
<dbReference type="InterPro" id="IPR016169">
    <property type="entry name" value="FAD-bd_PCMH_sub2"/>
</dbReference>
<dbReference type="EMBL" id="LLXI01001362">
    <property type="protein sequence ID" value="PKY53314.1"/>
    <property type="molecule type" value="Genomic_DNA"/>
</dbReference>
<dbReference type="GO" id="GO:0003885">
    <property type="term" value="F:D-arabinono-1,4-lactone oxidase activity"/>
    <property type="evidence" value="ECO:0007669"/>
    <property type="project" value="UniProtKB-EC"/>
</dbReference>
<proteinExistence type="predicted"/>
<comment type="caution">
    <text evidence="6">The sequence shown here is derived from an EMBL/GenBank/DDBJ whole genome shotgun (WGS) entry which is preliminary data.</text>
</comment>
<dbReference type="GO" id="GO:0071949">
    <property type="term" value="F:FAD binding"/>
    <property type="evidence" value="ECO:0007669"/>
    <property type="project" value="InterPro"/>
</dbReference>
<evidence type="ECO:0000256" key="2">
    <source>
        <dbReference type="ARBA" id="ARBA00013136"/>
    </source>
</evidence>
<dbReference type="PROSITE" id="PS51387">
    <property type="entry name" value="FAD_PCMH"/>
    <property type="match status" value="1"/>
</dbReference>
<dbReference type="UniPathway" id="UPA00771">
    <property type="reaction ID" value="UER00766"/>
</dbReference>
<dbReference type="InterPro" id="IPR007173">
    <property type="entry name" value="ALO_C"/>
</dbReference>
<keyword evidence="7" id="KW-1185">Reference proteome</keyword>
<dbReference type="Pfam" id="PF04030">
    <property type="entry name" value="ALO"/>
    <property type="match status" value="1"/>
</dbReference>
<dbReference type="Pfam" id="PF01565">
    <property type="entry name" value="FAD_binding_4"/>
    <property type="match status" value="1"/>
</dbReference>
<dbReference type="InterPro" id="IPR010031">
    <property type="entry name" value="FAD_lactone_oxidase-like"/>
</dbReference>
<dbReference type="PANTHER" id="PTHR43762:SF1">
    <property type="entry name" value="D-ARABINONO-1,4-LACTONE OXIDASE"/>
    <property type="match status" value="1"/>
</dbReference>
<evidence type="ECO:0000256" key="4">
    <source>
        <dbReference type="ARBA" id="ARBA00033418"/>
    </source>
</evidence>
<sequence>MFFQSSRIHPLFLFSKSLRFGSRAFNNRPLPSKSLAQEINDITFKLKNLKFIQDSSSQKYLDDDALKDIPRKKGIFHLQNVNHVKNLIDFARSKSATVRVMGAGHSVQEAIYAQNDNHIHVTLGGELIKVHSIDSNTGYVNVGAGCKLGIDPSDENSSEQTSFNYQVNEKGLALPILGGMSHQTIAGFLQTSTAGGSLSHTIGDVLEEIEFVNGKGDVVTLNRNEEEDKFNASVVSMGLFGIITRASFKLPKKYLVEGEESKKEFEKSSLVSQNGHYEKLLNALRNKEYFHMNWFPQKGVKRTIEWYGKQVSQGEVLEYNHPIKDLGTSIMLTIVLGGINNLMKIYEYDETAQKIIADYLNQFIPVLYEKPSSFRDHWYKALPNDDQADVDGLLKTTFTEIWVPLDKIDVTMQKLEKLFDKHPSYAGNFAIELYGAKKSPYWMSPSFGRDVFRVDPYWWTYNVGDPREYFENYWNLLLPIDGARLHWGKHMPEPGKKYGKYTFGIDFLHSRYPKLTKWLEIRNEMDPDQIFVTDYWRKLFNIKPLNE</sequence>
<dbReference type="EC" id="1.1.3.37" evidence="2"/>
<evidence type="ECO:0000259" key="5">
    <source>
        <dbReference type="PROSITE" id="PS51387"/>
    </source>
</evidence>
<organism evidence="6 7">
    <name type="scientific">Rhizophagus irregularis</name>
    <dbReference type="NCBI Taxonomy" id="588596"/>
    <lineage>
        <taxon>Eukaryota</taxon>
        <taxon>Fungi</taxon>
        <taxon>Fungi incertae sedis</taxon>
        <taxon>Mucoromycota</taxon>
        <taxon>Glomeromycotina</taxon>
        <taxon>Glomeromycetes</taxon>
        <taxon>Glomerales</taxon>
        <taxon>Glomeraceae</taxon>
        <taxon>Rhizophagus</taxon>
    </lineage>
</organism>
<evidence type="ECO:0000313" key="7">
    <source>
        <dbReference type="Proteomes" id="UP000234323"/>
    </source>
</evidence>
<comment type="pathway">
    <text evidence="1">Cofactor biosynthesis; D-erythroascorbate biosynthesis; dehydro-D-arabinono-1,4-lactone from D-arabinose: step 2/2.</text>
</comment>
<dbReference type="Gene3D" id="3.30.70.2520">
    <property type="match status" value="1"/>
</dbReference>
<dbReference type="SUPFAM" id="SSF56176">
    <property type="entry name" value="FAD-binding/transporter-associated domain-like"/>
    <property type="match status" value="1"/>
</dbReference>
<dbReference type="VEuPathDB" id="FungiDB:RhiirFUN_006166"/>
<dbReference type="GO" id="GO:0016020">
    <property type="term" value="C:membrane"/>
    <property type="evidence" value="ECO:0007669"/>
    <property type="project" value="InterPro"/>
</dbReference>
<dbReference type="Gene3D" id="3.30.465.10">
    <property type="match status" value="1"/>
</dbReference>